<comment type="pathway">
    <text evidence="3 11">Cofactor biosynthesis; thiamine diphosphate biosynthesis; 4-methyl-5-(2-phosphoethyl)-thiazole from 5-(2-hydroxyethyl)-4-methylthiazole: step 1/1.</text>
</comment>
<evidence type="ECO:0000256" key="4">
    <source>
        <dbReference type="ARBA" id="ARBA00022679"/>
    </source>
</evidence>
<evidence type="ECO:0000256" key="5">
    <source>
        <dbReference type="ARBA" id="ARBA00022723"/>
    </source>
</evidence>
<evidence type="ECO:0000256" key="7">
    <source>
        <dbReference type="ARBA" id="ARBA00022777"/>
    </source>
</evidence>
<dbReference type="GO" id="GO:0005524">
    <property type="term" value="F:ATP binding"/>
    <property type="evidence" value="ECO:0007669"/>
    <property type="project" value="UniProtKB-UniRule"/>
</dbReference>
<keyword evidence="12" id="KW-0732">Signal</keyword>
<feature type="chain" id="PRO_5031543321" description="Hydroxyethylthiazole kinase" evidence="12">
    <location>
        <begin position="18"/>
        <end position="269"/>
    </location>
</feature>
<dbReference type="InterPro" id="IPR000417">
    <property type="entry name" value="Hyethyz_kinase"/>
</dbReference>
<dbReference type="InterPro" id="IPR029056">
    <property type="entry name" value="Ribokinase-like"/>
</dbReference>
<sequence length="269" mass="25940">MSRTPVSLLAAGRAALAAVRSSTPLVQCITNSVAVNTTANALLALGAAPAMVDLPEEAGGFAAAASGLLVNLGTPGAEHRAAMRAAVAGATAAGTPWVLDPVAVGSLPVRTELAAVLSDAGPDVVRGNASEVLAVAGAGAGGRGVDATDDAEAAADVAAELAVRTGAVVAVSGPVDVITDGRDTVRVRNGHVHLTRMTGGGCALGAVIAAFAATGPDRLASTVAAVLTYTVAAELAAERAAGPGSFAPAFLDALSVVDGAVLDARASLA</sequence>
<keyword evidence="6 11" id="KW-0547">Nucleotide-binding</keyword>
<feature type="binding site" evidence="11">
    <location>
        <position position="172"/>
    </location>
    <ligand>
        <name>ATP</name>
        <dbReference type="ChEBI" id="CHEBI:30616"/>
    </ligand>
</feature>
<dbReference type="EMBL" id="AP023355">
    <property type="protein sequence ID" value="BCJ35670.1"/>
    <property type="molecule type" value="Genomic_DNA"/>
</dbReference>
<keyword evidence="10 11" id="KW-0784">Thiamine biosynthesis</keyword>
<feature type="binding site" evidence="11">
    <location>
        <position position="199"/>
    </location>
    <ligand>
        <name>substrate</name>
    </ligand>
</feature>
<name>A0A7R7DPU5_9ACTN</name>
<dbReference type="EC" id="2.7.1.50" evidence="11"/>
<evidence type="ECO:0000256" key="8">
    <source>
        <dbReference type="ARBA" id="ARBA00022840"/>
    </source>
</evidence>
<comment type="function">
    <text evidence="11">Catalyzes the phosphorylation of the hydroxyl group of 4-methyl-5-beta-hydroxyethylthiazole (THZ).</text>
</comment>
<evidence type="ECO:0000256" key="2">
    <source>
        <dbReference type="ARBA" id="ARBA00001946"/>
    </source>
</evidence>
<evidence type="ECO:0000256" key="10">
    <source>
        <dbReference type="ARBA" id="ARBA00022977"/>
    </source>
</evidence>
<keyword evidence="8 11" id="KW-0067">ATP-binding</keyword>
<comment type="cofactor">
    <cofactor evidence="2 11">
        <name>Mg(2+)</name>
        <dbReference type="ChEBI" id="CHEBI:18420"/>
    </cofactor>
</comment>
<dbReference type="HAMAP" id="MF_00228">
    <property type="entry name" value="Thz_kinase"/>
    <property type="match status" value="1"/>
</dbReference>
<comment type="similarity">
    <text evidence="11">Belongs to the Thz kinase family.</text>
</comment>
<dbReference type="KEGG" id="atl:Athai_31730"/>
<dbReference type="AlphaFoldDB" id="A0A7R7DPU5"/>
<dbReference type="RefSeq" id="WP_203962159.1">
    <property type="nucleotide sequence ID" value="NZ_AP023355.1"/>
</dbReference>
<evidence type="ECO:0000313" key="13">
    <source>
        <dbReference type="EMBL" id="BCJ35670.1"/>
    </source>
</evidence>
<dbReference type="PIRSF" id="PIRSF000513">
    <property type="entry name" value="Thz_kinase"/>
    <property type="match status" value="1"/>
</dbReference>
<evidence type="ECO:0000313" key="14">
    <source>
        <dbReference type="Proteomes" id="UP000611640"/>
    </source>
</evidence>
<keyword evidence="7 11" id="KW-0418">Kinase</keyword>
<evidence type="ECO:0000256" key="1">
    <source>
        <dbReference type="ARBA" id="ARBA00001771"/>
    </source>
</evidence>
<dbReference type="Gene3D" id="3.40.1190.20">
    <property type="match status" value="1"/>
</dbReference>
<evidence type="ECO:0000256" key="11">
    <source>
        <dbReference type="HAMAP-Rule" id="MF_00228"/>
    </source>
</evidence>
<dbReference type="NCBIfam" id="NF006830">
    <property type="entry name" value="PRK09355.1"/>
    <property type="match status" value="1"/>
</dbReference>
<dbReference type="Pfam" id="PF02110">
    <property type="entry name" value="HK"/>
    <property type="match status" value="1"/>
</dbReference>
<evidence type="ECO:0000256" key="6">
    <source>
        <dbReference type="ARBA" id="ARBA00022741"/>
    </source>
</evidence>
<dbReference type="GO" id="GO:0009228">
    <property type="term" value="P:thiamine biosynthetic process"/>
    <property type="evidence" value="ECO:0007669"/>
    <property type="project" value="UniProtKB-KW"/>
</dbReference>
<protein>
    <recommendedName>
        <fullName evidence="11">Hydroxyethylthiazole kinase</fullName>
        <ecNumber evidence="11">2.7.1.50</ecNumber>
    </recommendedName>
    <alternativeName>
        <fullName evidence="11">4-methyl-5-beta-hydroxyethylthiazole kinase</fullName>
        <shortName evidence="11">TH kinase</shortName>
        <shortName evidence="11">Thz kinase</shortName>
    </alternativeName>
</protein>
<keyword evidence="5 11" id="KW-0479">Metal-binding</keyword>
<accession>A0A7R7DPU5</accession>
<dbReference type="GO" id="GO:0009229">
    <property type="term" value="P:thiamine diphosphate biosynthetic process"/>
    <property type="evidence" value="ECO:0007669"/>
    <property type="project" value="UniProtKB-UniRule"/>
</dbReference>
<gene>
    <name evidence="11 13" type="primary">thiM</name>
    <name evidence="13" type="ORF">Athai_31730</name>
</gene>
<keyword evidence="9 11" id="KW-0460">Magnesium</keyword>
<feature type="binding site" evidence="11">
    <location>
        <position position="51"/>
    </location>
    <ligand>
        <name>substrate</name>
    </ligand>
</feature>
<evidence type="ECO:0000256" key="9">
    <source>
        <dbReference type="ARBA" id="ARBA00022842"/>
    </source>
</evidence>
<evidence type="ECO:0000256" key="3">
    <source>
        <dbReference type="ARBA" id="ARBA00004868"/>
    </source>
</evidence>
<keyword evidence="4 11" id="KW-0808">Transferase</keyword>
<keyword evidence="14" id="KW-1185">Reference proteome</keyword>
<proteinExistence type="inferred from homology"/>
<dbReference type="Proteomes" id="UP000611640">
    <property type="component" value="Chromosome"/>
</dbReference>
<feature type="signal peptide" evidence="12">
    <location>
        <begin position="1"/>
        <end position="17"/>
    </location>
</feature>
<feature type="binding site" evidence="11">
    <location>
        <position position="126"/>
    </location>
    <ligand>
        <name>ATP</name>
        <dbReference type="ChEBI" id="CHEBI:30616"/>
    </ligand>
</feature>
<dbReference type="GO" id="GO:0000287">
    <property type="term" value="F:magnesium ion binding"/>
    <property type="evidence" value="ECO:0007669"/>
    <property type="project" value="UniProtKB-UniRule"/>
</dbReference>
<dbReference type="PRINTS" id="PR01099">
    <property type="entry name" value="HYETHTZKNASE"/>
</dbReference>
<dbReference type="SUPFAM" id="SSF53613">
    <property type="entry name" value="Ribokinase-like"/>
    <property type="match status" value="1"/>
</dbReference>
<comment type="catalytic activity">
    <reaction evidence="1 11">
        <text>5-(2-hydroxyethyl)-4-methylthiazole + ATP = 4-methyl-5-(2-phosphooxyethyl)-thiazole + ADP + H(+)</text>
        <dbReference type="Rhea" id="RHEA:24212"/>
        <dbReference type="ChEBI" id="CHEBI:15378"/>
        <dbReference type="ChEBI" id="CHEBI:17957"/>
        <dbReference type="ChEBI" id="CHEBI:30616"/>
        <dbReference type="ChEBI" id="CHEBI:58296"/>
        <dbReference type="ChEBI" id="CHEBI:456216"/>
        <dbReference type="EC" id="2.7.1.50"/>
    </reaction>
</comment>
<reference evidence="13 14" key="1">
    <citation type="submission" date="2020-08" db="EMBL/GenBank/DDBJ databases">
        <title>Whole genome shotgun sequence of Actinocatenispora thailandica NBRC 105041.</title>
        <authorList>
            <person name="Komaki H."/>
            <person name="Tamura T."/>
        </authorList>
    </citation>
    <scope>NUCLEOTIDE SEQUENCE [LARGE SCALE GENOMIC DNA]</scope>
    <source>
        <strain evidence="13 14">NBRC 105041</strain>
    </source>
</reference>
<dbReference type="GO" id="GO:0004417">
    <property type="term" value="F:hydroxyethylthiazole kinase activity"/>
    <property type="evidence" value="ECO:0007669"/>
    <property type="project" value="UniProtKB-UniRule"/>
</dbReference>
<dbReference type="UniPathway" id="UPA00060">
    <property type="reaction ID" value="UER00139"/>
</dbReference>
<organism evidence="13 14">
    <name type="scientific">Actinocatenispora thailandica</name>
    <dbReference type="NCBI Taxonomy" id="227318"/>
    <lineage>
        <taxon>Bacteria</taxon>
        <taxon>Bacillati</taxon>
        <taxon>Actinomycetota</taxon>
        <taxon>Actinomycetes</taxon>
        <taxon>Micromonosporales</taxon>
        <taxon>Micromonosporaceae</taxon>
        <taxon>Actinocatenispora</taxon>
    </lineage>
</organism>
<evidence type="ECO:0000256" key="12">
    <source>
        <dbReference type="SAM" id="SignalP"/>
    </source>
</evidence>